<evidence type="ECO:0000313" key="10">
    <source>
        <dbReference type="Ensembl" id="ENSMMOP00000005380.1"/>
    </source>
</evidence>
<comment type="subcellular location">
    <subcellularLocation>
        <location evidence="1">Cell membrane</location>
    </subcellularLocation>
</comment>
<evidence type="ECO:0000256" key="2">
    <source>
        <dbReference type="ARBA" id="ARBA00022475"/>
    </source>
</evidence>
<evidence type="ECO:0000256" key="6">
    <source>
        <dbReference type="ARBA" id="ARBA00023157"/>
    </source>
</evidence>
<dbReference type="InterPro" id="IPR013783">
    <property type="entry name" value="Ig-like_fold"/>
</dbReference>
<dbReference type="OMA" id="NTTYDDK"/>
<dbReference type="InterPro" id="IPR052051">
    <property type="entry name" value="TCR_complex_component"/>
</dbReference>
<evidence type="ECO:0000259" key="9">
    <source>
        <dbReference type="PROSITE" id="PS50835"/>
    </source>
</evidence>
<protein>
    <recommendedName>
        <fullName evidence="9">Ig-like domain-containing protein</fullName>
    </recommendedName>
</protein>
<dbReference type="STRING" id="94237.ENSMMOP00000005380"/>
<keyword evidence="11" id="KW-1185">Reference proteome</keyword>
<keyword evidence="3" id="KW-0732">Signal</keyword>
<dbReference type="Ensembl" id="ENSMMOT00000005476.1">
    <property type="protein sequence ID" value="ENSMMOP00000005380.1"/>
    <property type="gene ID" value="ENSMMOG00000004257.1"/>
</dbReference>
<dbReference type="InterPro" id="IPR013106">
    <property type="entry name" value="Ig_V-set"/>
</dbReference>
<dbReference type="Proteomes" id="UP000261620">
    <property type="component" value="Unplaced"/>
</dbReference>
<evidence type="ECO:0000256" key="8">
    <source>
        <dbReference type="SAM" id="Phobius"/>
    </source>
</evidence>
<evidence type="ECO:0000256" key="3">
    <source>
        <dbReference type="ARBA" id="ARBA00022729"/>
    </source>
</evidence>
<evidence type="ECO:0000256" key="7">
    <source>
        <dbReference type="ARBA" id="ARBA00023180"/>
    </source>
</evidence>
<evidence type="ECO:0000256" key="4">
    <source>
        <dbReference type="ARBA" id="ARBA00022859"/>
    </source>
</evidence>
<sequence length="289" mass="33089">MYMISFNLDTVIPVTRVQLGEPATFTCVFPKDLHPRQLQWYKQSAGDSLKTILAIRKHARLVYGESFPASRLEIEEDFYVSNLTILKTQPEDEGIYHCAIKDWFDIMWRKSQGTSPTIVVQWLKLSSIDPFRPGDSVPLHCSVPSGSQSKTYGIDESYPSMMELWNYRWRMSGGTQKSCVYHFSKKLSSVDAGTYSCAVVTCGEMSFGNVTRLDIQGVTVYFKHLNCRLYMKFYEIQDQLLTNLIFNYLLCGFLAINLIVVSILIYTLKTNKRDSRNGNSIQSQLSIQN</sequence>
<keyword evidence="8" id="KW-1133">Transmembrane helix</keyword>
<feature type="domain" description="Ig-like" evidence="9">
    <location>
        <begin position="9"/>
        <end position="121"/>
    </location>
</feature>
<dbReference type="AlphaFoldDB" id="A0A3Q4AM60"/>
<keyword evidence="4" id="KW-0391">Immunity</keyword>
<dbReference type="PANTHER" id="PTHR19433:SF133">
    <property type="entry name" value="IMMUNE-TYPE RECEPTOR 5 PRECURSOR-RELATED"/>
    <property type="match status" value="1"/>
</dbReference>
<dbReference type="InterPro" id="IPR036179">
    <property type="entry name" value="Ig-like_dom_sf"/>
</dbReference>
<evidence type="ECO:0000256" key="5">
    <source>
        <dbReference type="ARBA" id="ARBA00023136"/>
    </source>
</evidence>
<keyword evidence="7" id="KW-0325">Glycoprotein</keyword>
<reference evidence="10" key="1">
    <citation type="submission" date="2025-08" db="UniProtKB">
        <authorList>
            <consortium name="Ensembl"/>
        </authorList>
    </citation>
    <scope>IDENTIFICATION</scope>
</reference>
<reference evidence="10" key="2">
    <citation type="submission" date="2025-09" db="UniProtKB">
        <authorList>
            <consortium name="Ensembl"/>
        </authorList>
    </citation>
    <scope>IDENTIFICATION</scope>
</reference>
<dbReference type="SUPFAM" id="SSF48726">
    <property type="entry name" value="Immunoglobulin"/>
    <property type="match status" value="2"/>
</dbReference>
<proteinExistence type="predicted"/>
<dbReference type="InterPro" id="IPR003599">
    <property type="entry name" value="Ig_sub"/>
</dbReference>
<feature type="transmembrane region" description="Helical" evidence="8">
    <location>
        <begin position="245"/>
        <end position="268"/>
    </location>
</feature>
<name>A0A3Q4AM60_MOLML</name>
<dbReference type="Pfam" id="PF07686">
    <property type="entry name" value="V-set"/>
    <property type="match status" value="1"/>
</dbReference>
<dbReference type="PROSITE" id="PS50835">
    <property type="entry name" value="IG_LIKE"/>
    <property type="match status" value="2"/>
</dbReference>
<accession>A0A3Q4AM60</accession>
<evidence type="ECO:0000256" key="1">
    <source>
        <dbReference type="ARBA" id="ARBA00004236"/>
    </source>
</evidence>
<keyword evidence="5 8" id="KW-0472">Membrane</keyword>
<dbReference type="GO" id="GO:0009617">
    <property type="term" value="P:response to bacterium"/>
    <property type="evidence" value="ECO:0007669"/>
    <property type="project" value="TreeGrafter"/>
</dbReference>
<keyword evidence="8" id="KW-0812">Transmembrane</keyword>
<feature type="domain" description="Ig-like" evidence="9">
    <location>
        <begin position="134"/>
        <end position="199"/>
    </location>
</feature>
<dbReference type="SMART" id="SM00409">
    <property type="entry name" value="IG"/>
    <property type="match status" value="2"/>
</dbReference>
<dbReference type="GO" id="GO:0002376">
    <property type="term" value="P:immune system process"/>
    <property type="evidence" value="ECO:0007669"/>
    <property type="project" value="UniProtKB-KW"/>
</dbReference>
<evidence type="ECO:0000313" key="11">
    <source>
        <dbReference type="Proteomes" id="UP000261620"/>
    </source>
</evidence>
<keyword evidence="6" id="KW-1015">Disulfide bond</keyword>
<dbReference type="PANTHER" id="PTHR19433">
    <property type="entry name" value="T-CELL RECEPTOR ALPHA CHAIN V REGION-RELATED"/>
    <property type="match status" value="1"/>
</dbReference>
<organism evidence="10 11">
    <name type="scientific">Mola mola</name>
    <name type="common">Ocean sunfish</name>
    <name type="synonym">Tetraodon mola</name>
    <dbReference type="NCBI Taxonomy" id="94237"/>
    <lineage>
        <taxon>Eukaryota</taxon>
        <taxon>Metazoa</taxon>
        <taxon>Chordata</taxon>
        <taxon>Craniata</taxon>
        <taxon>Vertebrata</taxon>
        <taxon>Euteleostomi</taxon>
        <taxon>Actinopterygii</taxon>
        <taxon>Neopterygii</taxon>
        <taxon>Teleostei</taxon>
        <taxon>Neoteleostei</taxon>
        <taxon>Acanthomorphata</taxon>
        <taxon>Eupercaria</taxon>
        <taxon>Tetraodontiformes</taxon>
        <taxon>Molidae</taxon>
        <taxon>Mola</taxon>
    </lineage>
</organism>
<dbReference type="GO" id="GO:0005886">
    <property type="term" value="C:plasma membrane"/>
    <property type="evidence" value="ECO:0007669"/>
    <property type="project" value="UniProtKB-SubCell"/>
</dbReference>
<dbReference type="Gene3D" id="2.60.40.10">
    <property type="entry name" value="Immunoglobulins"/>
    <property type="match status" value="2"/>
</dbReference>
<keyword evidence="2" id="KW-1003">Cell membrane</keyword>
<dbReference type="InterPro" id="IPR007110">
    <property type="entry name" value="Ig-like_dom"/>
</dbReference>